<comment type="caution">
    <text evidence="3">The sequence shown here is derived from an EMBL/GenBank/DDBJ whole genome shotgun (WGS) entry which is preliminary data.</text>
</comment>
<dbReference type="GO" id="GO:0016055">
    <property type="term" value="P:Wnt signaling pathway"/>
    <property type="evidence" value="ECO:0007669"/>
    <property type="project" value="InterPro"/>
</dbReference>
<evidence type="ECO:0000256" key="1">
    <source>
        <dbReference type="SAM" id="MobiDB-lite"/>
    </source>
</evidence>
<evidence type="ECO:0000256" key="2">
    <source>
        <dbReference type="SAM" id="SignalP"/>
    </source>
</evidence>
<keyword evidence="4" id="KW-1185">Reference proteome</keyword>
<dbReference type="InterPro" id="IPR029034">
    <property type="entry name" value="Cystine-knot_cytokine"/>
</dbReference>
<dbReference type="GO" id="GO:0005125">
    <property type="term" value="F:cytokine activity"/>
    <property type="evidence" value="ECO:0007669"/>
    <property type="project" value="TreeGrafter"/>
</dbReference>
<dbReference type="Proteomes" id="UP001046870">
    <property type="component" value="Chromosome 15"/>
</dbReference>
<feature type="signal peptide" evidence="2">
    <location>
        <begin position="1"/>
        <end position="27"/>
    </location>
</feature>
<evidence type="ECO:0000313" key="3">
    <source>
        <dbReference type="EMBL" id="KAG7463507.1"/>
    </source>
</evidence>
<protein>
    <submittedName>
        <fullName evidence="3">Uncharacterized protein</fullName>
    </submittedName>
</protein>
<dbReference type="PANTHER" id="PTHR28611">
    <property type="entry name" value="NORRIN"/>
    <property type="match status" value="1"/>
</dbReference>
<dbReference type="InterPro" id="IPR003064">
    <property type="entry name" value="Norrie_dis"/>
</dbReference>
<dbReference type="EMBL" id="JAFDVH010000015">
    <property type="protein sequence ID" value="KAG7463507.1"/>
    <property type="molecule type" value="Genomic_DNA"/>
</dbReference>
<name>A0A9D3PLK7_MEGAT</name>
<feature type="compositionally biased region" description="Basic and acidic residues" evidence="1">
    <location>
        <begin position="216"/>
        <end position="226"/>
    </location>
</feature>
<evidence type="ECO:0000313" key="4">
    <source>
        <dbReference type="Proteomes" id="UP001046870"/>
    </source>
</evidence>
<proteinExistence type="predicted"/>
<keyword evidence="2" id="KW-0732">Signal</keyword>
<gene>
    <name evidence="3" type="ORF">MATL_G00177320</name>
</gene>
<accession>A0A9D3PLK7</accession>
<dbReference type="AlphaFoldDB" id="A0A9D3PLK7"/>
<sequence>MRNSGHLGRPGIMLLLVTCPLLAVLQGATSKAESGHLGDSSPDRCMRHHFVETITHPIYKCNSKPERSSLNPIPQPLHEPLSGVLFDYERNSDKHNDRSPAESRPALIQLPWLPRALRQRLHPRAAAGLLSAPPQSVHGRSCIKSLLLTRHLALRLLLKGRSGPRGANCGIALQGSPPSYAERLLYEGVYYTEHWRSVGAAEASTHRGSAPQQPRDAAHLHPDRVL</sequence>
<dbReference type="GO" id="GO:0005109">
    <property type="term" value="F:frizzled binding"/>
    <property type="evidence" value="ECO:0007669"/>
    <property type="project" value="TreeGrafter"/>
</dbReference>
<dbReference type="GO" id="GO:0005615">
    <property type="term" value="C:extracellular space"/>
    <property type="evidence" value="ECO:0007669"/>
    <property type="project" value="InterPro"/>
</dbReference>
<dbReference type="Gene3D" id="2.10.90.10">
    <property type="entry name" value="Cystine-knot cytokines"/>
    <property type="match status" value="1"/>
</dbReference>
<feature type="chain" id="PRO_5039072864" evidence="2">
    <location>
        <begin position="28"/>
        <end position="226"/>
    </location>
</feature>
<feature type="region of interest" description="Disordered" evidence="1">
    <location>
        <begin position="202"/>
        <end position="226"/>
    </location>
</feature>
<dbReference type="GO" id="GO:0110135">
    <property type="term" value="P:Norrin signaling pathway"/>
    <property type="evidence" value="ECO:0007669"/>
    <property type="project" value="TreeGrafter"/>
</dbReference>
<reference evidence="3" key="1">
    <citation type="submission" date="2021-01" db="EMBL/GenBank/DDBJ databases">
        <authorList>
            <person name="Zahm M."/>
            <person name="Roques C."/>
            <person name="Cabau C."/>
            <person name="Klopp C."/>
            <person name="Donnadieu C."/>
            <person name="Jouanno E."/>
            <person name="Lampietro C."/>
            <person name="Louis A."/>
            <person name="Herpin A."/>
            <person name="Echchiki A."/>
            <person name="Berthelot C."/>
            <person name="Parey E."/>
            <person name="Roest-Crollius H."/>
            <person name="Braasch I."/>
            <person name="Postlethwait J."/>
            <person name="Bobe J."/>
            <person name="Montfort J."/>
            <person name="Bouchez O."/>
            <person name="Begum T."/>
            <person name="Mejri S."/>
            <person name="Adams A."/>
            <person name="Chen W.-J."/>
            <person name="Guiguen Y."/>
        </authorList>
    </citation>
    <scope>NUCLEOTIDE SEQUENCE</scope>
    <source>
        <strain evidence="3">YG-15Mar2019-1</strain>
        <tissue evidence="3">Brain</tissue>
    </source>
</reference>
<dbReference type="OrthoDB" id="6059567at2759"/>
<dbReference type="PRINTS" id="PR01304">
    <property type="entry name" value="NORRIEDSEASE"/>
</dbReference>
<dbReference type="PANTHER" id="PTHR28611:SF1">
    <property type="entry name" value="NORRIN"/>
    <property type="match status" value="1"/>
</dbReference>
<organism evidence="3 4">
    <name type="scientific">Megalops atlanticus</name>
    <name type="common">Tarpon</name>
    <name type="synonym">Clupea gigantea</name>
    <dbReference type="NCBI Taxonomy" id="7932"/>
    <lineage>
        <taxon>Eukaryota</taxon>
        <taxon>Metazoa</taxon>
        <taxon>Chordata</taxon>
        <taxon>Craniata</taxon>
        <taxon>Vertebrata</taxon>
        <taxon>Euteleostomi</taxon>
        <taxon>Actinopterygii</taxon>
        <taxon>Neopterygii</taxon>
        <taxon>Teleostei</taxon>
        <taxon>Elopiformes</taxon>
        <taxon>Megalopidae</taxon>
        <taxon>Megalops</taxon>
    </lineage>
</organism>
<dbReference type="GO" id="GO:0045893">
    <property type="term" value="P:positive regulation of DNA-templated transcription"/>
    <property type="evidence" value="ECO:0007669"/>
    <property type="project" value="TreeGrafter"/>
</dbReference>